<dbReference type="GO" id="GO:0032210">
    <property type="term" value="P:regulation of telomere maintenance via telomerase"/>
    <property type="evidence" value="ECO:0007669"/>
    <property type="project" value="UniProtKB-ARBA"/>
</dbReference>
<keyword evidence="16" id="KW-0238">DNA-binding</keyword>
<evidence type="ECO:0000256" key="3">
    <source>
        <dbReference type="ARBA" id="ARBA00004300"/>
    </source>
</evidence>
<dbReference type="GO" id="GO:0031410">
    <property type="term" value="C:cytoplasmic vesicle"/>
    <property type="evidence" value="ECO:0007669"/>
    <property type="project" value="UniProtKB-SubCell"/>
</dbReference>
<dbReference type="GO" id="GO:0005654">
    <property type="term" value="C:nucleoplasm"/>
    <property type="evidence" value="ECO:0007669"/>
    <property type="project" value="UniProtKB-ARBA"/>
</dbReference>
<dbReference type="GO" id="GO:0010212">
    <property type="term" value="P:response to ionizing radiation"/>
    <property type="evidence" value="ECO:0007669"/>
    <property type="project" value="UniProtKB-ARBA"/>
</dbReference>
<dbReference type="Pfam" id="PF02259">
    <property type="entry name" value="FAT"/>
    <property type="match status" value="1"/>
</dbReference>
<dbReference type="EMBL" id="AAPE02042922">
    <property type="status" value="NOT_ANNOTATED_CDS"/>
    <property type="molecule type" value="Genomic_DNA"/>
</dbReference>
<evidence type="ECO:0000256" key="18">
    <source>
        <dbReference type="ARBA" id="ARBA00023212"/>
    </source>
</evidence>
<dbReference type="Pfam" id="PF00454">
    <property type="entry name" value="PI3_PI4_kinase"/>
    <property type="match status" value="1"/>
</dbReference>
<keyword evidence="18" id="KW-0206">Cytoskeleton</keyword>
<dbReference type="STRING" id="59463.ENSMLUP00000022699"/>
<feature type="region of interest" description="Disordered" evidence="25">
    <location>
        <begin position="601"/>
        <end position="624"/>
    </location>
</feature>
<gene>
    <name evidence="29" type="primary">LOC102433924</name>
</gene>
<keyword evidence="11" id="KW-0547">Nucleotide-binding</keyword>
<dbReference type="InterPro" id="IPR011009">
    <property type="entry name" value="Kinase-like_dom_sf"/>
</dbReference>
<evidence type="ECO:0000256" key="22">
    <source>
        <dbReference type="ARBA" id="ARBA00047899"/>
    </source>
</evidence>
<dbReference type="GO" id="GO:0003677">
    <property type="term" value="F:DNA binding"/>
    <property type="evidence" value="ECO:0007669"/>
    <property type="project" value="UniProtKB-KW"/>
</dbReference>
<keyword evidence="12" id="KW-0227">DNA damage</keyword>
<evidence type="ECO:0000313" key="29">
    <source>
        <dbReference type="Ensembl" id="ENSMLUP00000022699.1"/>
    </source>
</evidence>
<feature type="domain" description="FAT" evidence="27">
    <location>
        <begin position="1"/>
        <end position="593"/>
    </location>
</feature>
<comment type="similarity">
    <text evidence="5">Belongs to the PI3/PI4-kinase family. ATM subfamily.</text>
</comment>
<dbReference type="GO" id="GO:0007127">
    <property type="term" value="P:meiosis I"/>
    <property type="evidence" value="ECO:0007669"/>
    <property type="project" value="UniProtKB-ARBA"/>
</dbReference>
<evidence type="ECO:0000256" key="1">
    <source>
        <dbReference type="ARBA" id="ARBA00004123"/>
    </source>
</evidence>
<dbReference type="GO" id="GO:1904358">
    <property type="term" value="P:positive regulation of telomere maintenance via telomere lengthening"/>
    <property type="evidence" value="ECO:0007669"/>
    <property type="project" value="UniProtKB-ARBA"/>
</dbReference>
<keyword evidence="14" id="KW-0067">ATP-binding</keyword>
<dbReference type="GO" id="GO:0000724">
    <property type="term" value="P:double-strand break repair via homologous recombination"/>
    <property type="evidence" value="ECO:0007669"/>
    <property type="project" value="UniProtKB-ARBA"/>
</dbReference>
<keyword evidence="8" id="KW-0723">Serine/threonine-protein kinase</keyword>
<comment type="catalytic activity">
    <reaction evidence="23">
        <text>L-seryl-[protein] + ATP = O-phospho-L-seryl-[protein] + ADP + H(+)</text>
        <dbReference type="Rhea" id="RHEA:17989"/>
        <dbReference type="Rhea" id="RHEA-COMP:9863"/>
        <dbReference type="Rhea" id="RHEA-COMP:11604"/>
        <dbReference type="ChEBI" id="CHEBI:15378"/>
        <dbReference type="ChEBI" id="CHEBI:29999"/>
        <dbReference type="ChEBI" id="CHEBI:30616"/>
        <dbReference type="ChEBI" id="CHEBI:83421"/>
        <dbReference type="ChEBI" id="CHEBI:456216"/>
        <dbReference type="EC" id="2.7.11.1"/>
    </reaction>
    <physiologicalReaction direction="left-to-right" evidence="23">
        <dbReference type="Rhea" id="RHEA:17990"/>
    </physiologicalReaction>
</comment>
<reference evidence="29 30" key="1">
    <citation type="journal article" date="2011" name="Nature">
        <title>A high-resolution map of human evolutionary constraint using 29 mammals.</title>
        <authorList>
            <person name="Lindblad-Toh K."/>
            <person name="Garber M."/>
            <person name="Zuk O."/>
            <person name="Lin M.F."/>
            <person name="Parker B.J."/>
            <person name="Washietl S."/>
            <person name="Kheradpour P."/>
            <person name="Ernst J."/>
            <person name="Jordan G."/>
            <person name="Mauceli E."/>
            <person name="Ward L.D."/>
            <person name="Lowe C.B."/>
            <person name="Holloway A.K."/>
            <person name="Clamp M."/>
            <person name="Gnerre S."/>
            <person name="Alfoldi J."/>
            <person name="Beal K."/>
            <person name="Chang J."/>
            <person name="Clawson H."/>
            <person name="Cuff J."/>
            <person name="Di Palma F."/>
            <person name="Fitzgerald S."/>
            <person name="Flicek P."/>
            <person name="Guttman M."/>
            <person name="Hubisz M.J."/>
            <person name="Jaffe D.B."/>
            <person name="Jungreis I."/>
            <person name="Kent W.J."/>
            <person name="Kostka D."/>
            <person name="Lara M."/>
            <person name="Martins A.L."/>
            <person name="Massingham T."/>
            <person name="Moltke I."/>
            <person name="Raney B.J."/>
            <person name="Rasmussen M.D."/>
            <person name="Robinson J."/>
            <person name="Stark A."/>
            <person name="Vilella A.J."/>
            <person name="Wen J."/>
            <person name="Xie X."/>
            <person name="Zody M.C."/>
            <person name="Baldwin J."/>
            <person name="Bloom T."/>
            <person name="Chin C.W."/>
            <person name="Heiman D."/>
            <person name="Nicol R."/>
            <person name="Nusbaum C."/>
            <person name="Young S."/>
            <person name="Wilkinson J."/>
            <person name="Worley K.C."/>
            <person name="Kovar C.L."/>
            <person name="Muzny D.M."/>
            <person name="Gibbs R.A."/>
            <person name="Cree A."/>
            <person name="Dihn H.H."/>
            <person name="Fowler G."/>
            <person name="Jhangiani S."/>
            <person name="Joshi V."/>
            <person name="Lee S."/>
            <person name="Lewis L.R."/>
            <person name="Nazareth L.V."/>
            <person name="Okwuonu G."/>
            <person name="Santibanez J."/>
            <person name="Warren W.C."/>
            <person name="Mardis E.R."/>
            <person name="Weinstock G.M."/>
            <person name="Wilson R.K."/>
            <person name="Delehaunty K."/>
            <person name="Dooling D."/>
            <person name="Fronik C."/>
            <person name="Fulton L."/>
            <person name="Fulton B."/>
            <person name="Graves T."/>
            <person name="Minx P."/>
            <person name="Sodergren E."/>
            <person name="Birney E."/>
            <person name="Margulies E.H."/>
            <person name="Herrero J."/>
            <person name="Green E.D."/>
            <person name="Haussler D."/>
            <person name="Siepel A."/>
            <person name="Goldman N."/>
            <person name="Pollard K.S."/>
            <person name="Pedersen J.S."/>
            <person name="Lander E.S."/>
            <person name="Kellis M."/>
        </authorList>
    </citation>
    <scope>NUCLEOTIDE SEQUENCE [LARGE SCALE GENOMIC DNA]</scope>
</reference>
<dbReference type="CDD" id="cd05171">
    <property type="entry name" value="PIKKc_ATM"/>
    <property type="match status" value="1"/>
</dbReference>
<evidence type="ECO:0000256" key="11">
    <source>
        <dbReference type="ARBA" id="ARBA00022741"/>
    </source>
</evidence>
<dbReference type="GO" id="GO:0043065">
    <property type="term" value="P:positive regulation of apoptotic process"/>
    <property type="evidence" value="ECO:0007669"/>
    <property type="project" value="UniProtKB-ARBA"/>
</dbReference>
<keyword evidence="17" id="KW-0576">Peroxisome</keyword>
<dbReference type="SMART" id="SM00146">
    <property type="entry name" value="PI3Kc"/>
    <property type="match status" value="1"/>
</dbReference>
<dbReference type="AlphaFoldDB" id="G1QG66"/>
<keyword evidence="13" id="KW-0418">Kinase</keyword>
<name>G1QG66_MYOLU</name>
<evidence type="ECO:0000256" key="7">
    <source>
        <dbReference type="ARBA" id="ARBA00022490"/>
    </source>
</evidence>
<evidence type="ECO:0000256" key="20">
    <source>
        <dbReference type="ARBA" id="ARBA00023306"/>
    </source>
</evidence>
<dbReference type="eggNOG" id="KOG0892">
    <property type="taxonomic scope" value="Eukaryota"/>
</dbReference>
<dbReference type="GO" id="GO:1904262">
    <property type="term" value="P:negative regulation of TORC1 signaling"/>
    <property type="evidence" value="ECO:0007669"/>
    <property type="project" value="UniProtKB-ARBA"/>
</dbReference>
<evidence type="ECO:0000256" key="24">
    <source>
        <dbReference type="ARBA" id="ARBA00067340"/>
    </source>
</evidence>
<dbReference type="InterPro" id="IPR003152">
    <property type="entry name" value="FATC_dom"/>
</dbReference>
<evidence type="ECO:0000256" key="21">
    <source>
        <dbReference type="ARBA" id="ARBA00023329"/>
    </source>
</evidence>
<evidence type="ECO:0000256" key="9">
    <source>
        <dbReference type="ARBA" id="ARBA00022553"/>
    </source>
</evidence>
<dbReference type="InterPro" id="IPR018936">
    <property type="entry name" value="PI3/4_kinase_CS"/>
</dbReference>
<dbReference type="GO" id="GO:0010506">
    <property type="term" value="P:regulation of autophagy"/>
    <property type="evidence" value="ECO:0007669"/>
    <property type="project" value="UniProtKB-ARBA"/>
</dbReference>
<dbReference type="PROSITE" id="PS51189">
    <property type="entry name" value="FAT"/>
    <property type="match status" value="1"/>
</dbReference>
<evidence type="ECO:0000259" key="27">
    <source>
        <dbReference type="PROSITE" id="PS51189"/>
    </source>
</evidence>
<evidence type="ECO:0000256" key="6">
    <source>
        <dbReference type="ARBA" id="ARBA00012513"/>
    </source>
</evidence>
<evidence type="ECO:0000256" key="15">
    <source>
        <dbReference type="ARBA" id="ARBA00022990"/>
    </source>
</evidence>
<accession>G1QG66</accession>
<dbReference type="InterPro" id="IPR044107">
    <property type="entry name" value="PIKKc_ATM"/>
</dbReference>
<keyword evidence="15" id="KW-0007">Acetylation</keyword>
<proteinExistence type="inferred from homology"/>
<keyword evidence="7" id="KW-0963">Cytoplasm</keyword>
<dbReference type="PROSITE" id="PS00916">
    <property type="entry name" value="PI3_4_KINASE_2"/>
    <property type="match status" value="1"/>
</dbReference>
<dbReference type="SUPFAM" id="SSF56112">
    <property type="entry name" value="Protein kinase-like (PK-like)"/>
    <property type="match status" value="1"/>
</dbReference>
<reference evidence="29" key="2">
    <citation type="submission" date="2025-08" db="UniProtKB">
        <authorList>
            <consortium name="Ensembl"/>
        </authorList>
    </citation>
    <scope>IDENTIFICATION</scope>
</reference>
<dbReference type="Proteomes" id="UP000001074">
    <property type="component" value="Unassembled WGS sequence"/>
</dbReference>
<evidence type="ECO:0000256" key="2">
    <source>
        <dbReference type="ARBA" id="ARBA00004253"/>
    </source>
</evidence>
<evidence type="ECO:0000256" key="10">
    <source>
        <dbReference type="ARBA" id="ARBA00022679"/>
    </source>
</evidence>
<evidence type="ECO:0000313" key="30">
    <source>
        <dbReference type="Proteomes" id="UP000001074"/>
    </source>
</evidence>
<dbReference type="PANTHER" id="PTHR37079">
    <property type="entry name" value="SERINE/THREONINE-PROTEIN KINASE ATM"/>
    <property type="match status" value="1"/>
</dbReference>
<dbReference type="GO" id="GO:0005524">
    <property type="term" value="F:ATP binding"/>
    <property type="evidence" value="ECO:0007669"/>
    <property type="project" value="UniProtKB-KW"/>
</dbReference>
<dbReference type="PROSITE" id="PS00915">
    <property type="entry name" value="PI3_4_KINASE_1"/>
    <property type="match status" value="1"/>
</dbReference>
<evidence type="ECO:0000259" key="28">
    <source>
        <dbReference type="PROSITE" id="PS51190"/>
    </source>
</evidence>
<dbReference type="Gene3D" id="3.30.1010.10">
    <property type="entry name" value="Phosphatidylinositol 3-kinase Catalytic Subunit, Chain A, domain 4"/>
    <property type="match status" value="1"/>
</dbReference>
<dbReference type="GO" id="GO:0004674">
    <property type="term" value="F:protein serine/threonine kinase activity"/>
    <property type="evidence" value="ECO:0007669"/>
    <property type="project" value="UniProtKB-KW"/>
</dbReference>
<evidence type="ECO:0000256" key="4">
    <source>
        <dbReference type="ARBA" id="ARBA00004541"/>
    </source>
</evidence>
<dbReference type="PROSITE" id="PS50290">
    <property type="entry name" value="PI3_4_KINASE_3"/>
    <property type="match status" value="1"/>
</dbReference>
<dbReference type="SMART" id="SM01343">
    <property type="entry name" value="FATC"/>
    <property type="match status" value="1"/>
</dbReference>
<evidence type="ECO:0000256" key="25">
    <source>
        <dbReference type="SAM" id="MobiDB-lite"/>
    </source>
</evidence>
<dbReference type="GO" id="GO:0000077">
    <property type="term" value="P:DNA damage checkpoint signaling"/>
    <property type="evidence" value="ECO:0007669"/>
    <property type="project" value="UniProtKB-ARBA"/>
</dbReference>
<comment type="subcellular location">
    <subcellularLocation>
        <location evidence="3">Cytoplasm</location>
        <location evidence="3">Cytoskeleton</location>
        <location evidence="3">Microtubule organizing center</location>
        <location evidence="3">Centrosome</location>
    </subcellularLocation>
    <subcellularLocation>
        <location evidence="4">Cytoplasmic vesicle</location>
    </subcellularLocation>
    <subcellularLocation>
        <location evidence="1">Nucleus</location>
    </subcellularLocation>
    <subcellularLocation>
        <location evidence="2">Peroxisome matrix</location>
    </subcellularLocation>
</comment>
<evidence type="ECO:0000256" key="16">
    <source>
        <dbReference type="ARBA" id="ARBA00023125"/>
    </source>
</evidence>
<dbReference type="InterPro" id="IPR000403">
    <property type="entry name" value="PI3/4_kinase_cat_dom"/>
</dbReference>
<dbReference type="PROSITE" id="PS51190">
    <property type="entry name" value="FATC"/>
    <property type="match status" value="1"/>
</dbReference>
<keyword evidence="30" id="KW-1185">Reference proteome</keyword>
<keyword evidence="21" id="KW-0968">Cytoplasmic vesicle</keyword>
<dbReference type="EC" id="2.7.11.1" evidence="6"/>
<dbReference type="GeneTree" id="ENSGT00670000098061"/>
<keyword evidence="9" id="KW-0597">Phosphoprotein</keyword>
<dbReference type="InterPro" id="IPR038980">
    <property type="entry name" value="ATM_plant"/>
</dbReference>
<dbReference type="PANTHER" id="PTHR37079:SF4">
    <property type="entry name" value="SERINE_THREONINE-PROTEIN KINASE ATM"/>
    <property type="match status" value="1"/>
</dbReference>
<evidence type="ECO:0000259" key="26">
    <source>
        <dbReference type="PROSITE" id="PS50290"/>
    </source>
</evidence>
<evidence type="ECO:0000256" key="13">
    <source>
        <dbReference type="ARBA" id="ARBA00022777"/>
    </source>
</evidence>
<comment type="catalytic activity">
    <reaction evidence="22">
        <text>L-threonyl-[protein] + ATP = O-phospho-L-threonyl-[protein] + ADP + H(+)</text>
        <dbReference type="Rhea" id="RHEA:46608"/>
        <dbReference type="Rhea" id="RHEA-COMP:11060"/>
        <dbReference type="Rhea" id="RHEA-COMP:11605"/>
        <dbReference type="ChEBI" id="CHEBI:15378"/>
        <dbReference type="ChEBI" id="CHEBI:30013"/>
        <dbReference type="ChEBI" id="CHEBI:30616"/>
        <dbReference type="ChEBI" id="CHEBI:61977"/>
        <dbReference type="ChEBI" id="CHEBI:456216"/>
        <dbReference type="EC" id="2.7.11.1"/>
    </reaction>
</comment>
<dbReference type="GO" id="GO:0005813">
    <property type="term" value="C:centrosome"/>
    <property type="evidence" value="ECO:0007669"/>
    <property type="project" value="UniProtKB-SubCell"/>
</dbReference>
<dbReference type="FunFam" id="3.30.1010.10:FF:000015">
    <property type="entry name" value="Serine-protein kinase ATM"/>
    <property type="match status" value="1"/>
</dbReference>
<dbReference type="GO" id="GO:1901701">
    <property type="term" value="P:cellular response to oxygen-containing compound"/>
    <property type="evidence" value="ECO:0007669"/>
    <property type="project" value="UniProtKB-ARBA"/>
</dbReference>
<dbReference type="GO" id="GO:0005782">
    <property type="term" value="C:peroxisomal matrix"/>
    <property type="evidence" value="ECO:0007669"/>
    <property type="project" value="UniProtKB-SubCell"/>
</dbReference>
<dbReference type="Gene3D" id="1.10.1070.11">
    <property type="entry name" value="Phosphatidylinositol 3-/4-kinase, catalytic domain"/>
    <property type="match status" value="1"/>
</dbReference>
<dbReference type="InterPro" id="IPR014009">
    <property type="entry name" value="PIK_FAT"/>
</dbReference>
<dbReference type="HOGENOM" id="CLU_000178_3_0_1"/>
<keyword evidence="19" id="KW-0539">Nucleus</keyword>
<evidence type="ECO:0000256" key="17">
    <source>
        <dbReference type="ARBA" id="ARBA00023140"/>
    </source>
</evidence>
<dbReference type="InterPro" id="IPR003151">
    <property type="entry name" value="PIK-rel_kinase_FAT"/>
</dbReference>
<evidence type="ECO:0000256" key="5">
    <source>
        <dbReference type="ARBA" id="ARBA00010769"/>
    </source>
</evidence>
<dbReference type="OMA" id="CQYHEGT"/>
<reference evidence="29" key="3">
    <citation type="submission" date="2025-09" db="UniProtKB">
        <authorList>
            <consortium name="Ensembl"/>
        </authorList>
    </citation>
    <scope>IDENTIFICATION</scope>
</reference>
<dbReference type="Pfam" id="PF02260">
    <property type="entry name" value="FATC"/>
    <property type="match status" value="1"/>
</dbReference>
<evidence type="ECO:0000256" key="23">
    <source>
        <dbReference type="ARBA" id="ARBA00048977"/>
    </source>
</evidence>
<dbReference type="Ensembl" id="ENSMLUT00000029090.1">
    <property type="protein sequence ID" value="ENSMLUP00000022699.1"/>
    <property type="gene ID" value="ENSMLUG00000025110.1"/>
</dbReference>
<feature type="domain" description="PI3K/PI4K catalytic" evidence="26">
    <location>
        <begin position="713"/>
        <end position="1026"/>
    </location>
</feature>
<feature type="domain" description="FATC" evidence="28">
    <location>
        <begin position="1051"/>
        <end position="1083"/>
    </location>
</feature>
<keyword evidence="20" id="KW-0131">Cell cycle</keyword>
<dbReference type="FunFam" id="1.10.1070.11:FF:000011">
    <property type="entry name" value="Serine-protein kinase ATM"/>
    <property type="match status" value="1"/>
</dbReference>
<evidence type="ECO:0000256" key="8">
    <source>
        <dbReference type="ARBA" id="ARBA00022527"/>
    </source>
</evidence>
<sequence>TNRNLVFEEGSQSTTISSLSEKSKEETGISLQDLLLEIYRSIGEPDSLYGCGGGKMLQPLTRLRTYEHEAMWEKALVTYDLETAISSPTRQAGIIQALQNLGLCHILSVYLKGLDDENKEWCAELQELHYQAAWRNMQWDHCISVNKGIEGPSYHESLYNALQSLRDKEFSTFYESLKYARVKEVEELCKGSLESVYSLYPTLSRLQAIGELESIGELFSRSVVERQPSEVYIKWRKHSQLLKDSDFSFQEPIMALRTVILELLMEKEMENSQRECFKDILTKHLVELSILARTFKNTQLPERAIFQIKQYNSTSCGVSGWQLEEAQVFWAKQEQSLALSILKQMIKKLDASCSEDDSNQKLIYTECLRVCGNWLAETCLENPAVIMQTYLEKALSQSGTPQGITTCWLRPAPQGIGPKMAIRHPSGSPGAFGGMSTCQQEAGLSCSRTSLALLRRQKLFNARYTIKVQRELELDECALRALKEDRKRFLCKAVENYISCLLSGEGHDMWIFRLCSLWLENSGVSEVSGMMKRYGMKIPSYKFLPLMYQLAARMGTKMTGGLGFHEILNNLISRISMDHPHHTLFIILALANANKDESLTKSEAARRSRITKNAPKQNSQLDEDRTEAATKIISAIRSRRPQMVRSVETLCDAYIILANFDATQWKTQRKGIKIPADQPITKLKDLEDVVVPTMEIKVDPTGEYKNLVTIQSFKAEFRLAGGVNLPKIIDCVGSDGKERRQLVKGRDDLRQDAVMQQVFQMCNTLLQRNTETRKRKLTICTYKVVPLSQRSGVLEWCTGTVPIGEFLVNNENGAHKRYRPKDISAYQCQKKMMDAQKKSYEEKYETFMDICKNFQPVFRYFCMEKFLDPAVWFEKRLAYTRSVATSSIVGYILGLGDRHVQNILINEQSAELVHIDLGVAFEQGKILPTPETVPFRLTRDIVDGMGITGVEGVFRRCCEKTMEVMRNSKETLLTIVEVLLYDPLFDWTMNPLKALYLQQRLEDDTELHPTPNADDRECKRNLSEIDQSFNKVAERVLMRLQEKLKGVEEGTVLSVDGQVNLLIQQAMDPKNLSRLFPGWKAWV</sequence>
<dbReference type="InParanoid" id="G1QG66"/>
<protein>
    <recommendedName>
        <fullName evidence="24">Serine-protein kinase ATM</fullName>
        <ecNumber evidence="6">2.7.11.1</ecNumber>
    </recommendedName>
</protein>
<evidence type="ECO:0000256" key="14">
    <source>
        <dbReference type="ARBA" id="ARBA00022840"/>
    </source>
</evidence>
<evidence type="ECO:0000256" key="19">
    <source>
        <dbReference type="ARBA" id="ARBA00023242"/>
    </source>
</evidence>
<dbReference type="GO" id="GO:0010468">
    <property type="term" value="P:regulation of gene expression"/>
    <property type="evidence" value="ECO:0007669"/>
    <property type="project" value="UniProtKB-ARBA"/>
</dbReference>
<dbReference type="InterPro" id="IPR036940">
    <property type="entry name" value="PI3/4_kinase_cat_sf"/>
</dbReference>
<dbReference type="GO" id="GO:0010557">
    <property type="term" value="P:positive regulation of macromolecule biosynthetic process"/>
    <property type="evidence" value="ECO:0007669"/>
    <property type="project" value="UniProtKB-ARBA"/>
</dbReference>
<evidence type="ECO:0000256" key="12">
    <source>
        <dbReference type="ARBA" id="ARBA00022763"/>
    </source>
</evidence>
<organism evidence="29 30">
    <name type="scientific">Myotis lucifugus</name>
    <name type="common">Little brown bat</name>
    <dbReference type="NCBI Taxonomy" id="59463"/>
    <lineage>
        <taxon>Eukaryota</taxon>
        <taxon>Metazoa</taxon>
        <taxon>Chordata</taxon>
        <taxon>Craniata</taxon>
        <taxon>Vertebrata</taxon>
        <taxon>Euteleostomi</taxon>
        <taxon>Mammalia</taxon>
        <taxon>Eutheria</taxon>
        <taxon>Laurasiatheria</taxon>
        <taxon>Chiroptera</taxon>
        <taxon>Yangochiroptera</taxon>
        <taxon>Vespertilionidae</taxon>
        <taxon>Myotis</taxon>
    </lineage>
</organism>
<keyword evidence="10" id="KW-0808">Transferase</keyword>